<dbReference type="PANTHER" id="PTHR36206">
    <property type="entry name" value="ASPERCRYPTIN BIOSYNTHESIS CLUSTER-SPECIFIC TRANSCRIPTION REGULATOR ATNN-RELATED"/>
    <property type="match status" value="1"/>
</dbReference>
<reference evidence="10" key="1">
    <citation type="journal article" date="2013" name="Genome Announc.">
        <title>Draft genome sequence of the grapevine dieback fungus Eutypa lata UCR-EL1.</title>
        <authorList>
            <person name="Blanco-Ulate B."/>
            <person name="Rolshausen P.E."/>
            <person name="Cantu D."/>
        </authorList>
    </citation>
    <scope>NUCLEOTIDE SEQUENCE [LARGE SCALE GENOMIC DNA]</scope>
    <source>
        <strain evidence="10">UCR-EL1</strain>
    </source>
</reference>
<keyword evidence="5" id="KW-0804">Transcription</keyword>
<dbReference type="GO" id="GO:0000981">
    <property type="term" value="F:DNA-binding transcription factor activity, RNA polymerase II-specific"/>
    <property type="evidence" value="ECO:0007669"/>
    <property type="project" value="InterPro"/>
</dbReference>
<keyword evidence="10" id="KW-1185">Reference proteome</keyword>
<dbReference type="CDD" id="cd00067">
    <property type="entry name" value="GAL4"/>
    <property type="match status" value="1"/>
</dbReference>
<dbReference type="eggNOG" id="ENOG502SN6I">
    <property type="taxonomic scope" value="Eukaryota"/>
</dbReference>
<dbReference type="Gene3D" id="4.10.240.10">
    <property type="entry name" value="Zn(2)-C6 fungal-type DNA-binding domain"/>
    <property type="match status" value="1"/>
</dbReference>
<dbReference type="PANTHER" id="PTHR36206:SF12">
    <property type="entry name" value="ASPERCRYPTIN BIOSYNTHESIS CLUSTER-SPECIFIC TRANSCRIPTION REGULATOR ATNN-RELATED"/>
    <property type="match status" value="1"/>
</dbReference>
<dbReference type="GO" id="GO:0008270">
    <property type="term" value="F:zinc ion binding"/>
    <property type="evidence" value="ECO:0007669"/>
    <property type="project" value="InterPro"/>
</dbReference>
<dbReference type="OrthoDB" id="1919336at2759"/>
<organism evidence="9 10">
    <name type="scientific">Eutypa lata (strain UCR-EL1)</name>
    <name type="common">Grapevine dieback disease fungus</name>
    <name type="synonym">Eutypa armeniacae</name>
    <dbReference type="NCBI Taxonomy" id="1287681"/>
    <lineage>
        <taxon>Eukaryota</taxon>
        <taxon>Fungi</taxon>
        <taxon>Dikarya</taxon>
        <taxon>Ascomycota</taxon>
        <taxon>Pezizomycotina</taxon>
        <taxon>Sordariomycetes</taxon>
        <taxon>Xylariomycetidae</taxon>
        <taxon>Xylariales</taxon>
        <taxon>Diatrypaceae</taxon>
        <taxon>Eutypa</taxon>
    </lineage>
</organism>
<evidence type="ECO:0000259" key="8">
    <source>
        <dbReference type="PROSITE" id="PS50048"/>
    </source>
</evidence>
<dbReference type="OMA" id="ICERCHK"/>
<dbReference type="SMART" id="SM00066">
    <property type="entry name" value="GAL4"/>
    <property type="match status" value="1"/>
</dbReference>
<gene>
    <name evidence="9" type="ORF">UCREL1_7241</name>
</gene>
<evidence type="ECO:0000256" key="2">
    <source>
        <dbReference type="ARBA" id="ARBA00022833"/>
    </source>
</evidence>
<dbReference type="SUPFAM" id="SSF57701">
    <property type="entry name" value="Zn2/Cys6 DNA-binding domain"/>
    <property type="match status" value="1"/>
</dbReference>
<dbReference type="Pfam" id="PF00172">
    <property type="entry name" value="Zn_clus"/>
    <property type="match status" value="1"/>
</dbReference>
<dbReference type="HOGENOM" id="CLU_011409_2_1_1"/>
<evidence type="ECO:0000256" key="3">
    <source>
        <dbReference type="ARBA" id="ARBA00023015"/>
    </source>
</evidence>
<dbReference type="AlphaFoldDB" id="M7SHJ6"/>
<dbReference type="PROSITE" id="PS50048">
    <property type="entry name" value="ZN2_CY6_FUNGAL_2"/>
    <property type="match status" value="1"/>
</dbReference>
<feature type="region of interest" description="Disordered" evidence="7">
    <location>
        <begin position="1"/>
        <end position="27"/>
    </location>
</feature>
<keyword evidence="1" id="KW-0479">Metal-binding</keyword>
<dbReference type="InterPro" id="IPR001138">
    <property type="entry name" value="Zn2Cys6_DnaBD"/>
</dbReference>
<dbReference type="GO" id="GO:0003677">
    <property type="term" value="F:DNA binding"/>
    <property type="evidence" value="ECO:0007669"/>
    <property type="project" value="UniProtKB-KW"/>
</dbReference>
<dbReference type="Proteomes" id="UP000012174">
    <property type="component" value="Unassembled WGS sequence"/>
</dbReference>
<dbReference type="PROSITE" id="PS00463">
    <property type="entry name" value="ZN2_CY6_FUNGAL_1"/>
    <property type="match status" value="1"/>
</dbReference>
<protein>
    <submittedName>
        <fullName evidence="9">Putative c6 zinc finger domain-containing protein</fullName>
    </submittedName>
</protein>
<evidence type="ECO:0000256" key="1">
    <source>
        <dbReference type="ARBA" id="ARBA00022723"/>
    </source>
</evidence>
<proteinExistence type="predicted"/>
<feature type="domain" description="Zn(2)-C6 fungal-type" evidence="8">
    <location>
        <begin position="33"/>
        <end position="61"/>
    </location>
</feature>
<evidence type="ECO:0000256" key="5">
    <source>
        <dbReference type="ARBA" id="ARBA00023163"/>
    </source>
</evidence>
<accession>M7SHJ6</accession>
<evidence type="ECO:0000313" key="10">
    <source>
        <dbReference type="Proteomes" id="UP000012174"/>
    </source>
</evidence>
<keyword evidence="3" id="KW-0805">Transcription regulation</keyword>
<keyword evidence="2" id="KW-0862">Zinc</keyword>
<keyword evidence="6" id="KW-0539">Nucleus</keyword>
<dbReference type="KEGG" id="ela:UCREL1_7241"/>
<evidence type="ECO:0000313" key="9">
    <source>
        <dbReference type="EMBL" id="EMR65779.1"/>
    </source>
</evidence>
<evidence type="ECO:0000256" key="7">
    <source>
        <dbReference type="SAM" id="MobiDB-lite"/>
    </source>
</evidence>
<dbReference type="EMBL" id="KB706792">
    <property type="protein sequence ID" value="EMR65779.1"/>
    <property type="molecule type" value="Genomic_DNA"/>
</dbReference>
<feature type="region of interest" description="Disordered" evidence="7">
    <location>
        <begin position="84"/>
        <end position="103"/>
    </location>
</feature>
<sequence length="528" mass="59962">MQTAPAPGSFWDRLERDTTPKQRRANHAKVRSGCLTCKKRRVKCDEAKPSCARCEKGAYACEGYEEPGAVFRAKYTARQAKNARTSAAAPLPNRNQMHKPILPAPQRPGSLTGFRVAPVPFHLDPRDVTYFDRFRHQIVEDMSLWSTIPSRMNHLLREALHDDPHHKIALQHYMKAIALCRAQLTGGMTKNTALSSLGAALVFSCIELMQGDVAAADRLLSNGLKLLEDVKNKKVEEEKKALQFDDELAQMEYCFDRIAIGCGTSPFFRAQREMCKVVNVPPHEYIPDVDVEFSSLRLHWMRFQKGVALFMLGAYSNIVTQPGAEVQHMKEKARYLSLVEQWTPVVNAFLEREKDDQAIRLLMSMKVHMMIWGVYLRCGLDHFNVAYDSHVDTFREVVALVDEFFTQTCPTAYARFSLDVVLFSSMCFVISACRHKETRQRALSVFDKLTRQEACWGNVGMLRALHALADLEEQGRDEHGCIPLASRYAFVGCDWDFEHRRTMAKFVPVVKEPGGLEGLPVTLIPLDY</sequence>
<evidence type="ECO:0000256" key="6">
    <source>
        <dbReference type="ARBA" id="ARBA00023242"/>
    </source>
</evidence>
<dbReference type="InterPro" id="IPR036864">
    <property type="entry name" value="Zn2-C6_fun-type_DNA-bd_sf"/>
</dbReference>
<evidence type="ECO:0000256" key="4">
    <source>
        <dbReference type="ARBA" id="ARBA00023125"/>
    </source>
</evidence>
<name>M7SHJ6_EUTLA</name>
<keyword evidence="4" id="KW-0238">DNA-binding</keyword>
<dbReference type="InterPro" id="IPR052360">
    <property type="entry name" value="Transcr_Regulatory_Proteins"/>
</dbReference>